<organism evidence="10">
    <name type="scientific">mine drainage metagenome</name>
    <dbReference type="NCBI Taxonomy" id="410659"/>
    <lineage>
        <taxon>unclassified sequences</taxon>
        <taxon>metagenomes</taxon>
        <taxon>ecological metagenomes</taxon>
    </lineage>
</organism>
<dbReference type="AlphaFoldDB" id="T1BY17"/>
<keyword evidence="6 10" id="KW-0238">DNA-binding</keyword>
<dbReference type="PROSITE" id="PS51755">
    <property type="entry name" value="OMPR_PHOB"/>
    <property type="match status" value="1"/>
</dbReference>
<dbReference type="GO" id="GO:0005829">
    <property type="term" value="C:cytosol"/>
    <property type="evidence" value="ECO:0007669"/>
    <property type="project" value="TreeGrafter"/>
</dbReference>
<reference evidence="10" key="1">
    <citation type="submission" date="2013-08" db="EMBL/GenBank/DDBJ databases">
        <authorList>
            <person name="Mendez C."/>
            <person name="Richter M."/>
            <person name="Ferrer M."/>
            <person name="Sanchez J."/>
        </authorList>
    </citation>
    <scope>NUCLEOTIDE SEQUENCE</scope>
</reference>
<dbReference type="FunFam" id="3.40.50.2300:FF:000002">
    <property type="entry name" value="DNA-binding response regulator PhoP"/>
    <property type="match status" value="1"/>
</dbReference>
<dbReference type="InterPro" id="IPR039420">
    <property type="entry name" value="WalR-like"/>
</dbReference>
<evidence type="ECO:0000256" key="7">
    <source>
        <dbReference type="ARBA" id="ARBA00023163"/>
    </source>
</evidence>
<evidence type="ECO:0000256" key="6">
    <source>
        <dbReference type="ARBA" id="ARBA00023125"/>
    </source>
</evidence>
<dbReference type="InterPro" id="IPR011006">
    <property type="entry name" value="CheY-like_superfamily"/>
</dbReference>
<dbReference type="CDD" id="cd17624">
    <property type="entry name" value="REC_OmpR_PmrA-like"/>
    <property type="match status" value="1"/>
</dbReference>
<dbReference type="Gene3D" id="3.40.50.2300">
    <property type="match status" value="1"/>
</dbReference>
<evidence type="ECO:0000256" key="2">
    <source>
        <dbReference type="ARBA" id="ARBA00022490"/>
    </source>
</evidence>
<dbReference type="PROSITE" id="PS50110">
    <property type="entry name" value="RESPONSE_REGULATORY"/>
    <property type="match status" value="1"/>
</dbReference>
<keyword evidence="2" id="KW-0963">Cytoplasm</keyword>
<dbReference type="InterPro" id="IPR036388">
    <property type="entry name" value="WH-like_DNA-bd_sf"/>
</dbReference>
<dbReference type="InterPro" id="IPR001789">
    <property type="entry name" value="Sig_transdc_resp-reg_receiver"/>
</dbReference>
<reference evidence="10" key="2">
    <citation type="journal article" date="2014" name="ISME J.">
        <title>Microbial stratification in low pH oxic and suboxic macroscopic growths along an acid mine drainage.</title>
        <authorList>
            <person name="Mendez-Garcia C."/>
            <person name="Mesa V."/>
            <person name="Sprenger R.R."/>
            <person name="Richter M."/>
            <person name="Diez M.S."/>
            <person name="Solano J."/>
            <person name="Bargiela R."/>
            <person name="Golyshina O.V."/>
            <person name="Manteca A."/>
            <person name="Ramos J.L."/>
            <person name="Gallego J.R."/>
            <person name="Llorente I."/>
            <person name="Martins Dos Santos V.A."/>
            <person name="Jensen O.N."/>
            <person name="Pelaez A.I."/>
            <person name="Sanchez J."/>
            <person name="Ferrer M."/>
        </authorList>
    </citation>
    <scope>NUCLEOTIDE SEQUENCE</scope>
</reference>
<keyword evidence="7" id="KW-0804">Transcription</keyword>
<dbReference type="CDD" id="cd00383">
    <property type="entry name" value="trans_reg_C"/>
    <property type="match status" value="1"/>
</dbReference>
<dbReference type="GO" id="GO:0000156">
    <property type="term" value="F:phosphorelay response regulator activity"/>
    <property type="evidence" value="ECO:0007669"/>
    <property type="project" value="TreeGrafter"/>
</dbReference>
<dbReference type="Gene3D" id="6.10.250.690">
    <property type="match status" value="1"/>
</dbReference>
<dbReference type="InterPro" id="IPR001867">
    <property type="entry name" value="OmpR/PhoB-type_DNA-bd"/>
</dbReference>
<dbReference type="GO" id="GO:0006355">
    <property type="term" value="P:regulation of DNA-templated transcription"/>
    <property type="evidence" value="ECO:0007669"/>
    <property type="project" value="InterPro"/>
</dbReference>
<dbReference type="Pfam" id="PF00072">
    <property type="entry name" value="Response_reg"/>
    <property type="match status" value="1"/>
</dbReference>
<keyword evidence="3" id="KW-0597">Phosphoprotein</keyword>
<evidence type="ECO:0000256" key="1">
    <source>
        <dbReference type="ARBA" id="ARBA00004496"/>
    </source>
</evidence>
<dbReference type="SMART" id="SM00448">
    <property type="entry name" value="REC"/>
    <property type="match status" value="1"/>
</dbReference>
<evidence type="ECO:0000256" key="5">
    <source>
        <dbReference type="ARBA" id="ARBA00023015"/>
    </source>
</evidence>
<sequence length="224" mass="24662">MGGAEVRLLLVEDDAMIGEAIRAGLRRDGFTVDWVHDGETAEQVLETESFDLLLLDLGLPRKAGLEVLSGLRTRGNGMPVIILTARDAVCDRVQGLDAGADDYLVKPFDLDELAARIRALLRRKSGHSAPAIEHLGVTLNPATHTVRRGVEEIALSPKEFALLHLLMERPGTIHSRARIEERLYGWGEEIDSNAVEVHVHGLRRKLGSDFILTVRGVGYRVRPA</sequence>
<dbReference type="SUPFAM" id="SSF46894">
    <property type="entry name" value="C-terminal effector domain of the bipartite response regulators"/>
    <property type="match status" value="1"/>
</dbReference>
<proteinExistence type="predicted"/>
<dbReference type="Pfam" id="PF00486">
    <property type="entry name" value="Trans_reg_C"/>
    <property type="match status" value="1"/>
</dbReference>
<dbReference type="GO" id="GO:0000976">
    <property type="term" value="F:transcription cis-regulatory region binding"/>
    <property type="evidence" value="ECO:0007669"/>
    <property type="project" value="TreeGrafter"/>
</dbReference>
<accession>T1BY17</accession>
<evidence type="ECO:0000259" key="8">
    <source>
        <dbReference type="PROSITE" id="PS50110"/>
    </source>
</evidence>
<dbReference type="PANTHER" id="PTHR48111:SF35">
    <property type="entry name" value="TRANSCRIPTIONAL REGULATORY PROTEIN QSEB"/>
    <property type="match status" value="1"/>
</dbReference>
<keyword evidence="4" id="KW-0902">Two-component regulatory system</keyword>
<dbReference type="Gene3D" id="1.10.10.10">
    <property type="entry name" value="Winged helix-like DNA-binding domain superfamily/Winged helix DNA-binding domain"/>
    <property type="match status" value="1"/>
</dbReference>
<evidence type="ECO:0000313" key="10">
    <source>
        <dbReference type="EMBL" id="EQD77936.1"/>
    </source>
</evidence>
<dbReference type="PANTHER" id="PTHR48111">
    <property type="entry name" value="REGULATOR OF RPOS"/>
    <property type="match status" value="1"/>
</dbReference>
<name>T1BY17_9ZZZZ</name>
<dbReference type="GO" id="GO:0032993">
    <property type="term" value="C:protein-DNA complex"/>
    <property type="evidence" value="ECO:0007669"/>
    <property type="project" value="TreeGrafter"/>
</dbReference>
<evidence type="ECO:0000256" key="4">
    <source>
        <dbReference type="ARBA" id="ARBA00023012"/>
    </source>
</evidence>
<dbReference type="SUPFAM" id="SSF52172">
    <property type="entry name" value="CheY-like"/>
    <property type="match status" value="1"/>
</dbReference>
<dbReference type="InterPro" id="IPR016032">
    <property type="entry name" value="Sig_transdc_resp-reg_C-effctor"/>
</dbReference>
<evidence type="ECO:0000256" key="3">
    <source>
        <dbReference type="ARBA" id="ARBA00022553"/>
    </source>
</evidence>
<feature type="domain" description="OmpR/PhoB-type" evidence="9">
    <location>
        <begin position="129"/>
        <end position="223"/>
    </location>
</feature>
<dbReference type="EMBL" id="AUZX01001914">
    <property type="protein sequence ID" value="EQD77936.1"/>
    <property type="molecule type" value="Genomic_DNA"/>
</dbReference>
<comment type="caution">
    <text evidence="10">The sequence shown here is derived from an EMBL/GenBank/DDBJ whole genome shotgun (WGS) entry which is preliminary data.</text>
</comment>
<evidence type="ECO:0000259" key="9">
    <source>
        <dbReference type="PROSITE" id="PS51755"/>
    </source>
</evidence>
<dbReference type="SMART" id="SM00862">
    <property type="entry name" value="Trans_reg_C"/>
    <property type="match status" value="1"/>
</dbReference>
<feature type="domain" description="Response regulatory" evidence="8">
    <location>
        <begin position="7"/>
        <end position="121"/>
    </location>
</feature>
<protein>
    <submittedName>
        <fullName evidence="10">DNA-binding response regulator</fullName>
    </submittedName>
</protein>
<gene>
    <name evidence="10" type="ORF">B1A_02577</name>
</gene>
<keyword evidence="5" id="KW-0805">Transcription regulation</keyword>
<comment type="subcellular location">
    <subcellularLocation>
        <location evidence="1">Cytoplasm</location>
    </subcellularLocation>
</comment>